<feature type="domain" description="NAD-dependent epimerase/dehydratase" evidence="1">
    <location>
        <begin position="3"/>
        <end position="221"/>
    </location>
</feature>
<dbReference type="Proteomes" id="UP000236584">
    <property type="component" value="Plasmid unnamed1"/>
</dbReference>
<dbReference type="Gene3D" id="3.40.50.720">
    <property type="entry name" value="NAD(P)-binding Rossmann-like Domain"/>
    <property type="match status" value="1"/>
</dbReference>
<dbReference type="KEGG" id="srub:C2R22_21075"/>
<keyword evidence="3" id="KW-1185">Reference proteome</keyword>
<protein>
    <submittedName>
        <fullName evidence="2">Epimerase</fullName>
    </submittedName>
</protein>
<name>A0A2I8VQ92_9EURY</name>
<reference evidence="2 3" key="1">
    <citation type="submission" date="2018-01" db="EMBL/GenBank/DDBJ databases">
        <title>Complete genome sequence of Salinigranum rubrum GX10T, an extremely halophilic archaeon isolated from a marine solar saltern.</title>
        <authorList>
            <person name="Han S."/>
        </authorList>
    </citation>
    <scope>NUCLEOTIDE SEQUENCE [LARGE SCALE GENOMIC DNA]</scope>
    <source>
        <strain evidence="2 3">GX10</strain>
        <plasmid evidence="3">Plasmid unnamed1</plasmid>
    </source>
</reference>
<sequence>MQVFIAGATGVLGRRLVSQFTDRGHPVVGLTRDEDGDESVVTRGGKPRRGDLFDEESVISASEGADVVIHAATAIPTDDPSPEDWEINTRVRREGTQALVKAAANAGADQYLQQSIAWVARKPDGSWFDEESPIQPDPSTQSAIDAEAITHEAMTDHDFDIGILRCGYFYAPDAYHTRVHGQALLEGEQTIIEGSKSARISRIHVHDAASAFVAVAEAGRSGLWHIVDDEPVSAADFSKELGKLLGAPDPEQISEEEARRDIGDRQVDLYTRPMPTTNAKIRSEIGWEPEYPTYRDGLEQVVETWRGEGTLAEAE</sequence>
<geneLocation type="plasmid" evidence="2">
    <name>unnamed1</name>
</geneLocation>
<dbReference type="GO" id="GO:0005737">
    <property type="term" value="C:cytoplasm"/>
    <property type="evidence" value="ECO:0007669"/>
    <property type="project" value="TreeGrafter"/>
</dbReference>
<dbReference type="GO" id="GO:0004029">
    <property type="term" value="F:aldehyde dehydrogenase (NAD+) activity"/>
    <property type="evidence" value="ECO:0007669"/>
    <property type="project" value="TreeGrafter"/>
</dbReference>
<dbReference type="InterPro" id="IPR036291">
    <property type="entry name" value="NAD(P)-bd_dom_sf"/>
</dbReference>
<dbReference type="InterPro" id="IPR001509">
    <property type="entry name" value="Epimerase_deHydtase"/>
</dbReference>
<gene>
    <name evidence="2" type="ORF">C2R22_21075</name>
</gene>
<dbReference type="PANTHER" id="PTHR48079:SF6">
    <property type="entry name" value="NAD(P)-BINDING DOMAIN-CONTAINING PROTEIN-RELATED"/>
    <property type="match status" value="1"/>
</dbReference>
<organism evidence="2 3">
    <name type="scientific">Salinigranum rubrum</name>
    <dbReference type="NCBI Taxonomy" id="755307"/>
    <lineage>
        <taxon>Archaea</taxon>
        <taxon>Methanobacteriati</taxon>
        <taxon>Methanobacteriota</taxon>
        <taxon>Stenosarchaea group</taxon>
        <taxon>Halobacteria</taxon>
        <taxon>Halobacteriales</taxon>
        <taxon>Haloferacaceae</taxon>
        <taxon>Salinigranum</taxon>
    </lineage>
</organism>
<dbReference type="EMBL" id="CP026310">
    <property type="protein sequence ID" value="AUV84093.1"/>
    <property type="molecule type" value="Genomic_DNA"/>
</dbReference>
<evidence type="ECO:0000313" key="3">
    <source>
        <dbReference type="Proteomes" id="UP000236584"/>
    </source>
</evidence>
<evidence type="ECO:0000313" key="2">
    <source>
        <dbReference type="EMBL" id="AUV84093.1"/>
    </source>
</evidence>
<proteinExistence type="predicted"/>
<dbReference type="PANTHER" id="PTHR48079">
    <property type="entry name" value="PROTEIN YEEZ"/>
    <property type="match status" value="1"/>
</dbReference>
<dbReference type="Pfam" id="PF01370">
    <property type="entry name" value="Epimerase"/>
    <property type="match status" value="1"/>
</dbReference>
<dbReference type="AlphaFoldDB" id="A0A2I8VQ92"/>
<accession>A0A2I8VQ92</accession>
<keyword evidence="2" id="KW-0614">Plasmid</keyword>
<dbReference type="GeneID" id="35594641"/>
<dbReference type="RefSeq" id="WP_103427782.1">
    <property type="nucleotide sequence ID" value="NZ_CP026310.1"/>
</dbReference>
<evidence type="ECO:0000259" key="1">
    <source>
        <dbReference type="Pfam" id="PF01370"/>
    </source>
</evidence>
<dbReference type="InterPro" id="IPR051783">
    <property type="entry name" value="NAD(P)-dependent_oxidoreduct"/>
</dbReference>
<dbReference type="SUPFAM" id="SSF51735">
    <property type="entry name" value="NAD(P)-binding Rossmann-fold domains"/>
    <property type="match status" value="1"/>
</dbReference>
<dbReference type="OrthoDB" id="206077at2157"/>